<gene>
    <name evidence="2" type="ORF">OSIN01602_LOCUS22636</name>
</gene>
<dbReference type="Pfam" id="PF08241">
    <property type="entry name" value="Methyltransf_11"/>
    <property type="match status" value="1"/>
</dbReference>
<dbReference type="PANTHER" id="PTHR42912:SF80">
    <property type="entry name" value="METHYLTRANSFERASE DOMAIN-CONTAINING PROTEIN"/>
    <property type="match status" value="1"/>
</dbReference>
<dbReference type="EMBL" id="HBGO01039062">
    <property type="protein sequence ID" value="CAD9362314.1"/>
    <property type="molecule type" value="Transcribed_RNA"/>
</dbReference>
<evidence type="ECO:0000313" key="2">
    <source>
        <dbReference type="EMBL" id="CAD9362314.1"/>
    </source>
</evidence>
<dbReference type="CDD" id="cd02440">
    <property type="entry name" value="AdoMet_MTases"/>
    <property type="match status" value="1"/>
</dbReference>
<dbReference type="PANTHER" id="PTHR42912">
    <property type="entry name" value="METHYLTRANSFERASE"/>
    <property type="match status" value="1"/>
</dbReference>
<evidence type="ECO:0000259" key="1">
    <source>
        <dbReference type="Pfam" id="PF08241"/>
    </source>
</evidence>
<proteinExistence type="predicted"/>
<accession>A0A7S2AAH9</accession>
<dbReference type="InterPro" id="IPR029063">
    <property type="entry name" value="SAM-dependent_MTases_sf"/>
</dbReference>
<protein>
    <recommendedName>
        <fullName evidence="1">Methyltransferase type 11 domain-containing protein</fullName>
    </recommendedName>
</protein>
<dbReference type="Gene3D" id="3.40.50.150">
    <property type="entry name" value="Vaccinia Virus protein VP39"/>
    <property type="match status" value="1"/>
</dbReference>
<sequence>MALRRAGVVLAGVGVYGATVYLTFSYLSASKADRDAANELIAESGGVHSYVSDPKRTDTFNLIAYGYDDQIGKDEMVMGINLMRRWMLFFHARGDVLEVGAGTGRNIDYYPGASTVRRIVLTDTSDKMLLRARQKIGVMSPAQKSRFVAHEADAADLRNYSDSTFDTVVDSFGLCSFEDPVAVLREMQRVCRPDGKIVLLEHGRSKTYDGLSRYLDQNAERHAKNWGCVWNRDIDAILHAAGLEVENMTTWHFGTTYYVVGKPGSKDVIKTAAKDHMSHANGIVATCSCDCQRMPPPVYSILPRWISSHLFPWKKHSHTVSTKEAKQDRKINIADDV</sequence>
<feature type="domain" description="Methyltransferase type 11" evidence="1">
    <location>
        <begin position="97"/>
        <end position="199"/>
    </location>
</feature>
<dbReference type="SUPFAM" id="SSF53335">
    <property type="entry name" value="S-adenosyl-L-methionine-dependent methyltransferases"/>
    <property type="match status" value="1"/>
</dbReference>
<dbReference type="AlphaFoldDB" id="A0A7S2AAH9"/>
<name>A0A7S2AAH9_TRICV</name>
<dbReference type="GO" id="GO:0008757">
    <property type="term" value="F:S-adenosylmethionine-dependent methyltransferase activity"/>
    <property type="evidence" value="ECO:0007669"/>
    <property type="project" value="InterPro"/>
</dbReference>
<dbReference type="InterPro" id="IPR050508">
    <property type="entry name" value="Methyltransf_Superfamily"/>
</dbReference>
<dbReference type="InterPro" id="IPR013216">
    <property type="entry name" value="Methyltransf_11"/>
</dbReference>
<reference evidence="2" key="1">
    <citation type="submission" date="2021-01" db="EMBL/GenBank/DDBJ databases">
        <authorList>
            <person name="Corre E."/>
            <person name="Pelletier E."/>
            <person name="Niang G."/>
            <person name="Scheremetjew M."/>
            <person name="Finn R."/>
            <person name="Kale V."/>
            <person name="Holt S."/>
            <person name="Cochrane G."/>
            <person name="Meng A."/>
            <person name="Brown T."/>
            <person name="Cohen L."/>
        </authorList>
    </citation>
    <scope>NUCLEOTIDE SEQUENCE</scope>
    <source>
        <strain evidence="2">Grunow 1884</strain>
    </source>
</reference>
<organism evidence="2">
    <name type="scientific">Trieres chinensis</name>
    <name type="common">Marine centric diatom</name>
    <name type="synonym">Odontella sinensis</name>
    <dbReference type="NCBI Taxonomy" id="1514140"/>
    <lineage>
        <taxon>Eukaryota</taxon>
        <taxon>Sar</taxon>
        <taxon>Stramenopiles</taxon>
        <taxon>Ochrophyta</taxon>
        <taxon>Bacillariophyta</taxon>
        <taxon>Mediophyceae</taxon>
        <taxon>Biddulphiophycidae</taxon>
        <taxon>Eupodiscales</taxon>
        <taxon>Parodontellaceae</taxon>
        <taxon>Trieres</taxon>
    </lineage>
</organism>